<evidence type="ECO:0000313" key="1">
    <source>
        <dbReference type="EMBL" id="MBS3648716.1"/>
    </source>
</evidence>
<name>A0A942E0E8_9HYPH</name>
<proteinExistence type="predicted"/>
<protein>
    <submittedName>
        <fullName evidence="1">Uncharacterized protein</fullName>
    </submittedName>
</protein>
<accession>A0A942E0E8</accession>
<dbReference type="RefSeq" id="WP_188254281.1">
    <property type="nucleotide sequence ID" value="NZ_JABVCF010000004.1"/>
</dbReference>
<gene>
    <name evidence="1" type="ORF">KEU06_08750</name>
</gene>
<evidence type="ECO:0000313" key="2">
    <source>
        <dbReference type="Proteomes" id="UP000680348"/>
    </source>
</evidence>
<sequence>MNREEIAAYYGVSLARVKRWIAELGVPASHKTKGTNTAPRPVMRPRVADDDGLTLIEKARLILGKRMSRDYRGYLLDGRVVRVDVLVRAAGLQVPDVP</sequence>
<dbReference type="Proteomes" id="UP000680348">
    <property type="component" value="Unassembled WGS sequence"/>
</dbReference>
<dbReference type="EMBL" id="JAGWCR010000004">
    <property type="protein sequence ID" value="MBS3648716.1"/>
    <property type="molecule type" value="Genomic_DNA"/>
</dbReference>
<comment type="caution">
    <text evidence="1">The sequence shown here is derived from an EMBL/GenBank/DDBJ whole genome shotgun (WGS) entry which is preliminary data.</text>
</comment>
<dbReference type="AlphaFoldDB" id="A0A942E0E8"/>
<reference evidence="1" key="1">
    <citation type="submission" date="2021-04" db="EMBL/GenBank/DDBJ databases">
        <title>Pseudaminobacter soli sp. nov., isolated from paddy soil contaminated by heavy metals.</title>
        <authorList>
            <person name="Zhang K."/>
        </authorList>
    </citation>
    <scope>NUCLEOTIDE SEQUENCE</scope>
    <source>
        <strain evidence="1">19-2017</strain>
    </source>
</reference>
<organism evidence="1 2">
    <name type="scientific">Pseudaminobacter soli</name>
    <name type="common">ex Zhang et al. 2022</name>
    <dbReference type="NCBI Taxonomy" id="2831468"/>
    <lineage>
        <taxon>Bacteria</taxon>
        <taxon>Pseudomonadati</taxon>
        <taxon>Pseudomonadota</taxon>
        <taxon>Alphaproteobacteria</taxon>
        <taxon>Hyphomicrobiales</taxon>
        <taxon>Phyllobacteriaceae</taxon>
        <taxon>Pseudaminobacter</taxon>
    </lineage>
</organism>
<keyword evidence="2" id="KW-1185">Reference proteome</keyword>